<dbReference type="SUPFAM" id="SSF53448">
    <property type="entry name" value="Nucleotide-diphospho-sugar transferases"/>
    <property type="match status" value="1"/>
</dbReference>
<dbReference type="EMBL" id="JBHTCQ010000001">
    <property type="protein sequence ID" value="MFC7404639.1"/>
    <property type="molecule type" value="Genomic_DNA"/>
</dbReference>
<dbReference type="GO" id="GO:0016757">
    <property type="term" value="F:glycosyltransferase activity"/>
    <property type="evidence" value="ECO:0007669"/>
    <property type="project" value="UniProtKB-KW"/>
</dbReference>
<name>A0ABW2Q6L5_9MICO</name>
<dbReference type="Gene3D" id="3.90.550.10">
    <property type="entry name" value="Spore Coat Polysaccharide Biosynthesis Protein SpsA, Chain A"/>
    <property type="match status" value="1"/>
</dbReference>
<evidence type="ECO:0000313" key="1">
    <source>
        <dbReference type="EMBL" id="MFC7404639.1"/>
    </source>
</evidence>
<sequence length="293" mass="32959">MLISTMMVRDEVDIVAANVEHHLAQGIDHLIVTDNGSVDGTVDVLESYAGSGRLTLLHEPIQKKQQAKVVTRMARQAHRMGADWVIHLDADEFWVASDRSTPIPDVLRETPESDGVLVADRHNLVGQGSMAGKGEEPWSPRMIWKDTESLAANGNKILGKVAHRSSRFVRVAQGLHDAKGVRPRRKVMTDRLEVLHVPWRSYGQFYAKTENSGTAYAANKNPLNLRMGKHLRADYKLLRSGQLEETYRRRTFSDGEIAEHVQTGRLVRDTWLRDHLERLAAEALRPDLLRAAS</sequence>
<comment type="caution">
    <text evidence="1">The sequence shown here is derived from an EMBL/GenBank/DDBJ whole genome shotgun (WGS) entry which is preliminary data.</text>
</comment>
<evidence type="ECO:0000313" key="2">
    <source>
        <dbReference type="Proteomes" id="UP001596455"/>
    </source>
</evidence>
<dbReference type="RefSeq" id="WP_382392226.1">
    <property type="nucleotide sequence ID" value="NZ_JBHTCQ010000001.1"/>
</dbReference>
<keyword evidence="2" id="KW-1185">Reference proteome</keyword>
<keyword evidence="1" id="KW-0808">Transferase</keyword>
<keyword evidence="1" id="KW-0328">Glycosyltransferase</keyword>
<protein>
    <submittedName>
        <fullName evidence="1">Glycosyltransferase family 2 protein</fullName>
        <ecNumber evidence="1">2.4.-.-</ecNumber>
    </submittedName>
</protein>
<dbReference type="Pfam" id="PF13704">
    <property type="entry name" value="Glyco_tranf_2_4"/>
    <property type="match status" value="1"/>
</dbReference>
<proteinExistence type="predicted"/>
<dbReference type="Proteomes" id="UP001596455">
    <property type="component" value="Unassembled WGS sequence"/>
</dbReference>
<dbReference type="InterPro" id="IPR029044">
    <property type="entry name" value="Nucleotide-diphossugar_trans"/>
</dbReference>
<reference evidence="2" key="1">
    <citation type="journal article" date="2019" name="Int. J. Syst. Evol. Microbiol.">
        <title>The Global Catalogue of Microorganisms (GCM) 10K type strain sequencing project: providing services to taxonomists for standard genome sequencing and annotation.</title>
        <authorList>
            <consortium name="The Broad Institute Genomics Platform"/>
            <consortium name="The Broad Institute Genome Sequencing Center for Infectious Disease"/>
            <person name="Wu L."/>
            <person name="Ma J."/>
        </authorList>
    </citation>
    <scope>NUCLEOTIDE SEQUENCE [LARGE SCALE GENOMIC DNA]</scope>
    <source>
        <strain evidence="2">JCM 1490</strain>
    </source>
</reference>
<organism evidence="1 2">
    <name type="scientific">Georgenia alba</name>
    <dbReference type="NCBI Taxonomy" id="2233858"/>
    <lineage>
        <taxon>Bacteria</taxon>
        <taxon>Bacillati</taxon>
        <taxon>Actinomycetota</taxon>
        <taxon>Actinomycetes</taxon>
        <taxon>Micrococcales</taxon>
        <taxon>Bogoriellaceae</taxon>
        <taxon>Georgenia</taxon>
    </lineage>
</organism>
<gene>
    <name evidence="1" type="ORF">ACFQQL_05920</name>
</gene>
<dbReference type="EC" id="2.4.-.-" evidence="1"/>
<accession>A0ABW2Q6L5</accession>